<accession>A0A9P4HPH1</accession>
<feature type="compositionally biased region" description="Low complexity" evidence="7">
    <location>
        <begin position="733"/>
        <end position="758"/>
    </location>
</feature>
<feature type="region of interest" description="Disordered" evidence="7">
    <location>
        <begin position="1901"/>
        <end position="1920"/>
    </location>
</feature>
<dbReference type="PANTHER" id="PTHR13179">
    <property type="entry name" value="DEP DOMAIN CONTAINING PROTEIN 5"/>
    <property type="match status" value="1"/>
</dbReference>
<gene>
    <name evidence="9" type="ORF">K490DRAFT_51305</name>
</gene>
<feature type="compositionally biased region" description="Basic and acidic residues" evidence="7">
    <location>
        <begin position="1544"/>
        <end position="1559"/>
    </location>
</feature>
<feature type="compositionally biased region" description="Low complexity" evidence="7">
    <location>
        <begin position="1532"/>
        <end position="1541"/>
    </location>
</feature>
<organism evidence="9 10">
    <name type="scientific">Saccharata proteae CBS 121410</name>
    <dbReference type="NCBI Taxonomy" id="1314787"/>
    <lineage>
        <taxon>Eukaryota</taxon>
        <taxon>Fungi</taxon>
        <taxon>Dikarya</taxon>
        <taxon>Ascomycota</taxon>
        <taxon>Pezizomycotina</taxon>
        <taxon>Dothideomycetes</taxon>
        <taxon>Dothideomycetes incertae sedis</taxon>
        <taxon>Botryosphaeriales</taxon>
        <taxon>Saccharataceae</taxon>
        <taxon>Saccharata</taxon>
    </lineage>
</organism>
<feature type="region of interest" description="Disordered" evidence="7">
    <location>
        <begin position="662"/>
        <end position="692"/>
    </location>
</feature>
<comment type="caution">
    <text evidence="9">The sequence shown here is derived from an EMBL/GenBank/DDBJ whole genome shotgun (WGS) entry which is preliminary data.</text>
</comment>
<evidence type="ECO:0000256" key="2">
    <source>
        <dbReference type="ARBA" id="ARBA00005643"/>
    </source>
</evidence>
<evidence type="ECO:0000256" key="4">
    <source>
        <dbReference type="ARBA" id="ARBA00021881"/>
    </source>
</evidence>
<feature type="region of interest" description="Disordered" evidence="7">
    <location>
        <begin position="966"/>
        <end position="1022"/>
    </location>
</feature>
<dbReference type="Proteomes" id="UP000799776">
    <property type="component" value="Unassembled WGS sequence"/>
</dbReference>
<dbReference type="EMBL" id="ML978770">
    <property type="protein sequence ID" value="KAF2083584.1"/>
    <property type="molecule type" value="Genomic_DNA"/>
</dbReference>
<keyword evidence="5" id="KW-0926">Vacuole</keyword>
<feature type="compositionally biased region" description="Polar residues" evidence="7">
    <location>
        <begin position="884"/>
        <end position="893"/>
    </location>
</feature>
<feature type="region of interest" description="Disordered" evidence="7">
    <location>
        <begin position="724"/>
        <end position="895"/>
    </location>
</feature>
<feature type="compositionally biased region" description="Basic and acidic residues" evidence="7">
    <location>
        <begin position="771"/>
        <end position="789"/>
    </location>
</feature>
<reference evidence="9" key="1">
    <citation type="journal article" date="2020" name="Stud. Mycol.">
        <title>101 Dothideomycetes genomes: a test case for predicting lifestyles and emergence of pathogens.</title>
        <authorList>
            <person name="Haridas S."/>
            <person name="Albert R."/>
            <person name="Binder M."/>
            <person name="Bloem J."/>
            <person name="Labutti K."/>
            <person name="Salamov A."/>
            <person name="Andreopoulos B."/>
            <person name="Baker S."/>
            <person name="Barry K."/>
            <person name="Bills G."/>
            <person name="Bluhm B."/>
            <person name="Cannon C."/>
            <person name="Castanera R."/>
            <person name="Culley D."/>
            <person name="Daum C."/>
            <person name="Ezra D."/>
            <person name="Gonzalez J."/>
            <person name="Henrissat B."/>
            <person name="Kuo A."/>
            <person name="Liang C."/>
            <person name="Lipzen A."/>
            <person name="Lutzoni F."/>
            <person name="Magnuson J."/>
            <person name="Mondo S."/>
            <person name="Nolan M."/>
            <person name="Ohm R."/>
            <person name="Pangilinan J."/>
            <person name="Park H.-J."/>
            <person name="Ramirez L."/>
            <person name="Alfaro M."/>
            <person name="Sun H."/>
            <person name="Tritt A."/>
            <person name="Yoshinaga Y."/>
            <person name="Zwiers L.-H."/>
            <person name="Turgeon B."/>
            <person name="Goodwin S."/>
            <person name="Spatafora J."/>
            <person name="Crous P."/>
            <person name="Grigoriev I."/>
        </authorList>
    </citation>
    <scope>NUCLEOTIDE SEQUENCE</scope>
    <source>
        <strain evidence="9">CBS 121410</strain>
    </source>
</reference>
<dbReference type="InterPro" id="IPR000591">
    <property type="entry name" value="DEP_dom"/>
</dbReference>
<dbReference type="OrthoDB" id="39497at2759"/>
<dbReference type="Gene3D" id="1.10.10.10">
    <property type="entry name" value="Winged helix-like DNA-binding domain superfamily/Winged helix DNA-binding domain"/>
    <property type="match status" value="1"/>
</dbReference>
<dbReference type="InterPro" id="IPR048255">
    <property type="entry name" value="IML1_N"/>
</dbReference>
<dbReference type="GO" id="GO:0035556">
    <property type="term" value="P:intracellular signal transduction"/>
    <property type="evidence" value="ECO:0007669"/>
    <property type="project" value="InterPro"/>
</dbReference>
<evidence type="ECO:0000256" key="3">
    <source>
        <dbReference type="ARBA" id="ARBA00018529"/>
    </source>
</evidence>
<evidence type="ECO:0000256" key="5">
    <source>
        <dbReference type="ARBA" id="ARBA00022554"/>
    </source>
</evidence>
<feature type="compositionally biased region" description="Polar residues" evidence="7">
    <location>
        <begin position="857"/>
        <end position="868"/>
    </location>
</feature>
<protein>
    <recommendedName>
        <fullName evidence="3">Vacuolar membrane-associated protein IML1</fullName>
    </recommendedName>
    <alternativeName>
        <fullName evidence="4">Vacuolar membrane-associated protein iml1</fullName>
    </alternativeName>
</protein>
<dbReference type="InterPro" id="IPR045838">
    <property type="entry name" value="DEPDC5_CTD"/>
</dbReference>
<feature type="region of interest" description="Disordered" evidence="7">
    <location>
        <begin position="1503"/>
        <end position="1573"/>
    </location>
</feature>
<dbReference type="InterPro" id="IPR027244">
    <property type="entry name" value="IML1"/>
</dbReference>
<feature type="compositionally biased region" description="Low complexity" evidence="7">
    <location>
        <begin position="979"/>
        <end position="991"/>
    </location>
</feature>
<evidence type="ECO:0000256" key="1">
    <source>
        <dbReference type="ARBA" id="ARBA00004148"/>
    </source>
</evidence>
<feature type="domain" description="DEP" evidence="8">
    <location>
        <begin position="1424"/>
        <end position="1499"/>
    </location>
</feature>
<dbReference type="GO" id="GO:1990130">
    <property type="term" value="C:GATOR1 complex"/>
    <property type="evidence" value="ECO:0007669"/>
    <property type="project" value="TreeGrafter"/>
</dbReference>
<dbReference type="GO" id="GO:1904262">
    <property type="term" value="P:negative regulation of TORC1 signaling"/>
    <property type="evidence" value="ECO:0007669"/>
    <property type="project" value="TreeGrafter"/>
</dbReference>
<comment type="subcellular location">
    <subcellularLocation>
        <location evidence="1">Vacuole membrane</location>
        <topology evidence="1">Peripheral membrane protein</topology>
    </subcellularLocation>
</comment>
<comment type="similarity">
    <text evidence="2">Belongs to the IML1 family.</text>
</comment>
<sequence>MSRSASSNQPRYVQKICTISTHDESFSREDVIYNSDRFPELELGLGKLAKIVAINQSSAVRDFQDPTRASSQDGSRRIRLDTSVKNSPGRRSRKTRSGSVTYTLDENGARVHGGRDVDPQRTYVFAVKQMSADIKAKYPQMQISVSDSVARAFGFRNRMQVMVSGADEELHSASHVEISFRDEYLARADMWRLATSELSRRTVYRGQKVLFMGTIKAIIKNVFVDGQTTHSAYFSTTTKPVFRSESARYVLFIQMSREMWNFDTEGSGEIMFNKVINGFLPELFKRWMRLDAKHLVTIILFTRMQYDKGVLPEDGQPNPKPFDHEAGSSGRETRDFYRVVVSEMASGDWINILYQLKKEFRTFLRDVSVIPGGSGTNSPADQRSDDAQELPEYIIAGSPSVALRGNILEAINLAALQFSKDYIDRDLVRTGISVIVITAGTGMFEVDYNMLKMTTDILLGTGIGIDLVCLQPMPLHSVPLFKYRNPRLVPENSSRTHLPSRMAGEFDPFIGENRSALDPNDESTPRQNYPNFGPNRGPRYGGLGSFASSPMATRTRLLNAMHEAPPGDWSYAMPHWLDISFWTGNSDETFELSMTTKRGGHRSKTGSKSKGFALRCRMYELQMMGVMENEMSNIALPYIHENPLYPWQLLDLSEDAQQEIKRFRSAEPSPERTRSDTTRGPAQDLASQNATTRAWMDKYDEHIFLPLPHRRRAEEDAARLRKRNELNARKASQSRSGPSDSLLSASLSSQPYSLGSSGRPPPSPAFLSTKSSKEFAFEKAAQNEDDRESRTHRKSNASLSKKDRTRPSLGSLRETFGEDQSPSNNKLDAPTIHAKASSSALGETQGKSQRAGAVRSATDSVSRPQTLTVPERGRPAQIEDAEGTRSTASSTNRRPAGWLSRHISFSSLGFGPSKAAASTEVTTGEAARTDLTPLKNKASAALTPLTHKASQQSGLSAPSINTDVAEAKRSSQFSQPIEIRSQSRLSSISGSPKPSLRNSSSETTKDKFGEKQISTSQRSSDYKDPGSLFLLAGSKGLLDQVGPKINLSTSGGGHEIPRTLSPTSALAPWMVLVNPCNPRKNNVSGPSQFRRWHHVFPRPLRASTMKWKSLCSPAAVPLTNDYFPTAEQLATEYNENPYRIIQNDDEETLSVPKSREVLIRELIAFRLSHGFQIIIGSSVADFAGKPEREIGNIFADNYMAHDGATVFMCIGSTIHQLVCVTGGEVEVKRFNRKPTTALASSHGTKAPLVYKPMVRTALDENYMCREVVLKSPREEYNWNFIDSYLAGYEREFSDTLRFWRTRFVLIPVDLPPNPRRQLPTLTEDSDEEIRLEGIRKLTQLWQRYRYIPPEERQDQAAAQRRKDPNPLAIEYQTRDPSAVVAAGPDSSLLTEETIEELPAEETPDSASHLRSNYELVRLAQELQGEKGIQMMDRRWHWRLHYSCFVGFDLTTWLLQNFKDIETREEAVEFGNELMKKGLFQHVQKKHQFRDGNFFYQIASDYRTPRPDSKTSWFGTRKPDKSVPSTPIPETPRASSMSSSKASRSRPDTGRSSESGEKTPTKPGSPTKKASLSNVMRYDVDPRKRSYRPEIINLHYDRLHNPDNCYHIRIDWMNVTAKLIEDAVNTWATSVEKFGLKLVELPIAEATKIAEQHPFRRPYMIRLAAKPPGTQPAQYFDSTSFGPQRHVDHFTYHKAILRRLNFVLDMEAVSSFPNDVDVTYSWGRPDYRYTQFIHKTGIVLAQITEDGDFLLLANRLCNSRGAYGIGLSRDAPKFEKPETHERRPPPPIFGLSNSVTNVRSPFASPMVRPVPDTALNLSLHYDRVLRTAEQIKDEMELLCHDERALRAFYTECSKPRASPSPRTTPILDSSIPTLGLPPGVTARECSPAPMLGAALIPHPQFHSHSAATSLRARSAEGSDPG</sequence>
<dbReference type="SMART" id="SM00049">
    <property type="entry name" value="DEP"/>
    <property type="match status" value="1"/>
</dbReference>
<dbReference type="Pfam" id="PF00610">
    <property type="entry name" value="DEP"/>
    <property type="match status" value="1"/>
</dbReference>
<name>A0A9P4HPH1_9PEZI</name>
<dbReference type="SUPFAM" id="SSF46785">
    <property type="entry name" value="Winged helix' DNA-binding domain"/>
    <property type="match status" value="1"/>
</dbReference>
<dbReference type="Pfam" id="PF19418">
    <property type="entry name" value="DEPDC5_CTD"/>
    <property type="match status" value="1"/>
</dbReference>
<dbReference type="GO" id="GO:0005774">
    <property type="term" value="C:vacuolar membrane"/>
    <property type="evidence" value="ECO:0007669"/>
    <property type="project" value="UniProtKB-SubCell"/>
</dbReference>
<feature type="compositionally biased region" description="Basic and acidic residues" evidence="7">
    <location>
        <begin position="662"/>
        <end position="677"/>
    </location>
</feature>
<evidence type="ECO:0000259" key="8">
    <source>
        <dbReference type="PROSITE" id="PS50186"/>
    </source>
</evidence>
<dbReference type="CDD" id="cd04449">
    <property type="entry name" value="DEP_DEPDC5-like"/>
    <property type="match status" value="1"/>
</dbReference>
<proteinExistence type="inferred from homology"/>
<feature type="compositionally biased region" description="Polar residues" evidence="7">
    <location>
        <begin position="836"/>
        <end position="848"/>
    </location>
</feature>
<evidence type="ECO:0000256" key="7">
    <source>
        <dbReference type="SAM" id="MobiDB-lite"/>
    </source>
</evidence>
<evidence type="ECO:0000313" key="9">
    <source>
        <dbReference type="EMBL" id="KAF2083584.1"/>
    </source>
</evidence>
<dbReference type="Pfam" id="PF12257">
    <property type="entry name" value="IML1"/>
    <property type="match status" value="1"/>
</dbReference>
<keyword evidence="6" id="KW-0472">Membrane</keyword>
<dbReference type="InterPro" id="IPR036388">
    <property type="entry name" value="WH-like_DNA-bd_sf"/>
</dbReference>
<dbReference type="InterPro" id="IPR057068">
    <property type="entry name" value="IML1_N_fung"/>
</dbReference>
<dbReference type="GO" id="GO:0005096">
    <property type="term" value="F:GTPase activator activity"/>
    <property type="evidence" value="ECO:0007669"/>
    <property type="project" value="InterPro"/>
</dbReference>
<keyword evidence="10" id="KW-1185">Reference proteome</keyword>
<dbReference type="Pfam" id="PF24438">
    <property type="entry name" value="IML1_N_fung"/>
    <property type="match status" value="1"/>
</dbReference>
<dbReference type="PANTHER" id="PTHR13179:SF8">
    <property type="entry name" value="GATOR COMPLEX PROTEIN DEPDC5"/>
    <property type="match status" value="1"/>
</dbReference>
<dbReference type="PROSITE" id="PS50186">
    <property type="entry name" value="DEP"/>
    <property type="match status" value="1"/>
</dbReference>
<evidence type="ECO:0000313" key="10">
    <source>
        <dbReference type="Proteomes" id="UP000799776"/>
    </source>
</evidence>
<dbReference type="InterPro" id="IPR036390">
    <property type="entry name" value="WH_DNA-bd_sf"/>
</dbReference>
<dbReference type="GO" id="GO:0010508">
    <property type="term" value="P:positive regulation of autophagy"/>
    <property type="evidence" value="ECO:0007669"/>
    <property type="project" value="TreeGrafter"/>
</dbReference>
<evidence type="ECO:0000256" key="6">
    <source>
        <dbReference type="ARBA" id="ARBA00023136"/>
    </source>
</evidence>